<dbReference type="SUPFAM" id="SSF50729">
    <property type="entry name" value="PH domain-like"/>
    <property type="match status" value="1"/>
</dbReference>
<dbReference type="Proteomes" id="UP000288805">
    <property type="component" value="Unassembled WGS sequence"/>
</dbReference>
<dbReference type="CDD" id="cd00821">
    <property type="entry name" value="PH"/>
    <property type="match status" value="1"/>
</dbReference>
<accession>A0A438HYV5</accession>
<protein>
    <submittedName>
        <fullName evidence="1">Protein enhanced disease resistance 2</fullName>
    </submittedName>
</protein>
<sequence>MAASKVMHEGWMVRCGRRKIGRSYIHMRYFVLESRLLAYYKRKPVQDAVPIKTLLIGGNCRVEDRGLKTHHGHALFALGIFGPSNCCKKKLGESDWTIGEVGLCTINYIYIDVKCLLELKEYPNCKRVRLMFNSPPQAGSLQVTLNSIFVTFNHRRSILCTVSINDDVIFISSKSLDYCKEKYNILRSQISVLPSGIIRKGVRTVLKGKDKLSHLIGIGLGLEDLKFNQWDEEDSMIMSWLWNSMLPKISGICMFLTMAKEIWETIRQTYSKGINHASGFKGGQQRSQAYVVDAINSGEEQSKYNNMELGELN</sequence>
<name>A0A438HYV5_VITVI</name>
<gene>
    <name evidence="1" type="primary">EDR2_12</name>
    <name evidence="1" type="ORF">CK203_043555</name>
</gene>
<evidence type="ECO:0000313" key="1">
    <source>
        <dbReference type="EMBL" id="RVW89560.1"/>
    </source>
</evidence>
<dbReference type="InterPro" id="IPR011993">
    <property type="entry name" value="PH-like_dom_sf"/>
</dbReference>
<proteinExistence type="predicted"/>
<reference evidence="1 2" key="1">
    <citation type="journal article" date="2018" name="PLoS Genet.">
        <title>Population sequencing reveals clonal diversity and ancestral inbreeding in the grapevine cultivar Chardonnay.</title>
        <authorList>
            <person name="Roach M.J."/>
            <person name="Johnson D.L."/>
            <person name="Bohlmann J."/>
            <person name="van Vuuren H.J."/>
            <person name="Jones S.J."/>
            <person name="Pretorius I.S."/>
            <person name="Schmidt S.A."/>
            <person name="Borneman A.R."/>
        </authorList>
    </citation>
    <scope>NUCLEOTIDE SEQUENCE [LARGE SCALE GENOMIC DNA]</scope>
    <source>
        <strain evidence="2">cv. Chardonnay</strain>
        <tissue evidence="1">Leaf</tissue>
    </source>
</reference>
<organism evidence="1 2">
    <name type="scientific">Vitis vinifera</name>
    <name type="common">Grape</name>
    <dbReference type="NCBI Taxonomy" id="29760"/>
    <lineage>
        <taxon>Eukaryota</taxon>
        <taxon>Viridiplantae</taxon>
        <taxon>Streptophyta</taxon>
        <taxon>Embryophyta</taxon>
        <taxon>Tracheophyta</taxon>
        <taxon>Spermatophyta</taxon>
        <taxon>Magnoliopsida</taxon>
        <taxon>eudicotyledons</taxon>
        <taxon>Gunneridae</taxon>
        <taxon>Pentapetalae</taxon>
        <taxon>rosids</taxon>
        <taxon>Vitales</taxon>
        <taxon>Vitaceae</taxon>
        <taxon>Viteae</taxon>
        <taxon>Vitis</taxon>
    </lineage>
</organism>
<dbReference type="Gene3D" id="2.30.29.30">
    <property type="entry name" value="Pleckstrin-homology domain (PH domain)/Phosphotyrosine-binding domain (PTB)"/>
    <property type="match status" value="1"/>
</dbReference>
<dbReference type="AlphaFoldDB" id="A0A438HYV5"/>
<evidence type="ECO:0000313" key="2">
    <source>
        <dbReference type="Proteomes" id="UP000288805"/>
    </source>
</evidence>
<dbReference type="EMBL" id="QGNW01000163">
    <property type="protein sequence ID" value="RVW89560.1"/>
    <property type="molecule type" value="Genomic_DNA"/>
</dbReference>
<comment type="caution">
    <text evidence="1">The sequence shown here is derived from an EMBL/GenBank/DDBJ whole genome shotgun (WGS) entry which is preliminary data.</text>
</comment>